<keyword evidence="2" id="KW-0812">Transmembrane</keyword>
<comment type="similarity">
    <text evidence="1">Belongs to the GASA family.</text>
</comment>
<evidence type="ECO:0000256" key="1">
    <source>
        <dbReference type="ARBA" id="ARBA00010582"/>
    </source>
</evidence>
<organism evidence="3 4">
    <name type="scientific">Sorghum bicolor</name>
    <name type="common">Sorghum</name>
    <name type="synonym">Sorghum vulgare</name>
    <dbReference type="NCBI Taxonomy" id="4558"/>
    <lineage>
        <taxon>Eukaryota</taxon>
        <taxon>Viridiplantae</taxon>
        <taxon>Streptophyta</taxon>
        <taxon>Embryophyta</taxon>
        <taxon>Tracheophyta</taxon>
        <taxon>Spermatophyta</taxon>
        <taxon>Magnoliopsida</taxon>
        <taxon>Liliopsida</taxon>
        <taxon>Poales</taxon>
        <taxon>Poaceae</taxon>
        <taxon>PACMAD clade</taxon>
        <taxon>Panicoideae</taxon>
        <taxon>Andropogonodae</taxon>
        <taxon>Andropogoneae</taxon>
        <taxon>Sorghinae</taxon>
        <taxon>Sorghum</taxon>
    </lineage>
</organism>
<dbReference type="PANTHER" id="PTHR23201:SF71">
    <property type="entry name" value="GIBBERELLIN REGULATED PROTEIN"/>
    <property type="match status" value="1"/>
</dbReference>
<keyword evidence="4" id="KW-1185">Reference proteome</keyword>
<reference evidence="4" key="2">
    <citation type="journal article" date="2018" name="Plant J.">
        <title>The Sorghum bicolor reference genome: improved assembly, gene annotations, a transcriptome atlas, and signatures of genome organization.</title>
        <authorList>
            <person name="McCormick R.F."/>
            <person name="Truong S.K."/>
            <person name="Sreedasyam A."/>
            <person name="Jenkins J."/>
            <person name="Shu S."/>
            <person name="Sims D."/>
            <person name="Kennedy M."/>
            <person name="Amirebrahimi M."/>
            <person name="Weers B.D."/>
            <person name="McKinley B."/>
            <person name="Mattison A."/>
            <person name="Morishige D.T."/>
            <person name="Grimwood J."/>
            <person name="Schmutz J."/>
            <person name="Mullet J.E."/>
        </authorList>
    </citation>
    <scope>NUCLEOTIDE SEQUENCE [LARGE SCALE GENOMIC DNA]</scope>
    <source>
        <strain evidence="4">cv. BTx623</strain>
    </source>
</reference>
<evidence type="ECO:0000313" key="4">
    <source>
        <dbReference type="Proteomes" id="UP000000768"/>
    </source>
</evidence>
<accession>A0A1Z5S650</accession>
<dbReference type="InParanoid" id="A0A1Z5S650"/>
<dbReference type="InterPro" id="IPR003854">
    <property type="entry name" value="GASA"/>
</dbReference>
<dbReference type="Pfam" id="PF02704">
    <property type="entry name" value="GASA"/>
    <property type="match status" value="1"/>
</dbReference>
<dbReference type="STRING" id="4558.A0A1Z5S650"/>
<keyword evidence="2" id="KW-0472">Membrane</keyword>
<dbReference type="OMA" id="NCVPTAT"/>
<evidence type="ECO:0000256" key="2">
    <source>
        <dbReference type="SAM" id="Phobius"/>
    </source>
</evidence>
<protein>
    <submittedName>
        <fullName evidence="3">Uncharacterized protein</fullName>
    </submittedName>
</protein>
<keyword evidence="2" id="KW-1133">Transmembrane helix</keyword>
<proteinExistence type="inferred from homology"/>
<feature type="transmembrane region" description="Helical" evidence="2">
    <location>
        <begin position="108"/>
        <end position="127"/>
    </location>
</feature>
<dbReference type="AlphaFoldDB" id="A0A1Z5S650"/>
<dbReference type="PANTHER" id="PTHR23201">
    <property type="entry name" value="EXTENSIN, PROLINE-RICH PROTEIN"/>
    <property type="match status" value="1"/>
</dbReference>
<dbReference type="Proteomes" id="UP000000768">
    <property type="component" value="Chromosome 1"/>
</dbReference>
<dbReference type="EMBL" id="CM000760">
    <property type="protein sequence ID" value="OQU91388.1"/>
    <property type="molecule type" value="Genomic_DNA"/>
</dbReference>
<reference evidence="3 4" key="1">
    <citation type="journal article" date="2009" name="Nature">
        <title>The Sorghum bicolor genome and the diversification of grasses.</title>
        <authorList>
            <person name="Paterson A.H."/>
            <person name="Bowers J.E."/>
            <person name="Bruggmann R."/>
            <person name="Dubchak I."/>
            <person name="Grimwood J."/>
            <person name="Gundlach H."/>
            <person name="Haberer G."/>
            <person name="Hellsten U."/>
            <person name="Mitros T."/>
            <person name="Poliakov A."/>
            <person name="Schmutz J."/>
            <person name="Spannagl M."/>
            <person name="Tang H."/>
            <person name="Wang X."/>
            <person name="Wicker T."/>
            <person name="Bharti A.K."/>
            <person name="Chapman J."/>
            <person name="Feltus F.A."/>
            <person name="Gowik U."/>
            <person name="Grigoriev I.V."/>
            <person name="Lyons E."/>
            <person name="Maher C.A."/>
            <person name="Martis M."/>
            <person name="Narechania A."/>
            <person name="Otillar R.P."/>
            <person name="Penning B.W."/>
            <person name="Salamov A.A."/>
            <person name="Wang Y."/>
            <person name="Zhang L."/>
            <person name="Carpita N.C."/>
            <person name="Freeling M."/>
            <person name="Gingle A.R."/>
            <person name="Hash C.T."/>
            <person name="Keller B."/>
            <person name="Klein P."/>
            <person name="Kresovich S."/>
            <person name="McCann M.C."/>
            <person name="Ming R."/>
            <person name="Peterson D.G."/>
            <person name="Mehboob-ur-Rahman"/>
            <person name="Ware D."/>
            <person name="Westhoff P."/>
            <person name="Mayer K.F."/>
            <person name="Messing J."/>
            <person name="Rokhsar D.S."/>
        </authorList>
    </citation>
    <scope>NUCLEOTIDE SEQUENCE [LARGE SCALE GENOMIC DNA]</scope>
    <source>
        <strain evidence="4">cv. BTx623</strain>
    </source>
</reference>
<dbReference type="Gramene" id="OQU91388">
    <property type="protein sequence ID" value="OQU91388"/>
    <property type="gene ID" value="SORBI_3001G170301"/>
</dbReference>
<sequence>MRLAAAPAMVHATTELGQCCYCWCKSSPARGQQITWPPGSSRMQESPCRYMPSTWFLPVPARRHPHLHALSSPGRIHVHPAGSFPAKAVSSLQAPAELFSVAMAKPPIQTAAILLLLLLVVAAASWLQTADAASGFCSGKCSVRCGSARARGACMRTCGLCCEECNCVPTATAPARGGNECPCYRDMLTAGPRKRPKCP</sequence>
<name>A0A1Z5S650_SORBI</name>
<dbReference type="eggNOG" id="ENOG502R3K4">
    <property type="taxonomic scope" value="Eukaryota"/>
</dbReference>
<evidence type="ECO:0000313" key="3">
    <source>
        <dbReference type="EMBL" id="OQU91388.1"/>
    </source>
</evidence>
<gene>
    <name evidence="3" type="ORF">SORBI_3001G170301</name>
</gene>